<evidence type="ECO:0000313" key="1">
    <source>
        <dbReference type="EnsemblMetazoa" id="AATE013831-PA.1"/>
    </source>
</evidence>
<dbReference type="AlphaFoldDB" id="A0A182J9C2"/>
<organism evidence="1">
    <name type="scientific">Anopheles atroparvus</name>
    <name type="common">European mosquito</name>
    <dbReference type="NCBI Taxonomy" id="41427"/>
    <lineage>
        <taxon>Eukaryota</taxon>
        <taxon>Metazoa</taxon>
        <taxon>Ecdysozoa</taxon>
        <taxon>Arthropoda</taxon>
        <taxon>Hexapoda</taxon>
        <taxon>Insecta</taxon>
        <taxon>Pterygota</taxon>
        <taxon>Neoptera</taxon>
        <taxon>Endopterygota</taxon>
        <taxon>Diptera</taxon>
        <taxon>Nematocera</taxon>
        <taxon>Culicoidea</taxon>
        <taxon>Culicidae</taxon>
        <taxon>Anophelinae</taxon>
        <taxon>Anopheles</taxon>
    </lineage>
</organism>
<protein>
    <submittedName>
        <fullName evidence="1">Uncharacterized protein</fullName>
    </submittedName>
</protein>
<sequence length="435" mass="48840">MDHVMVQTGQRGIEERGRSLWRPEVAHSRRTIGHLPPEEHNREMLCMQSTPKVELFSTPWRAFSSDRVSIGGRPLFSARASGIDSSATLNERNAYCSRVDNDTRVADQRPHHAQSVVDGTLRLGRDHLVAAADEHGNGAGVLAVLDHQHLVLGRAKAQLPHESRRTEFIGGQFFEPRHDAPTGGDCNQFDFRSANPANGRELLLQEQMVRLVIETPLADGQSCPGILHLLDHQQELLLLVLPQLAVVVGGRDIELMLRLRLRWLERAGEDGQLDVLEHRRHLRVGHRQHGIDRDLGHLAVALVHNLAAERRHGNADQRFLVVARHRERLGDRIQMLDGALGGQLEPVGNANRMYAPVEQGLSLLEQRSGQNDHPSRAVADFVVLRLAQLNHQLADLVINIHQFQDRCAIVSDRHVTIPADHHLIQSLRSQRRTDN</sequence>
<reference evidence="1" key="1">
    <citation type="submission" date="2022-08" db="UniProtKB">
        <authorList>
            <consortium name="EnsemblMetazoa"/>
        </authorList>
    </citation>
    <scope>IDENTIFICATION</scope>
    <source>
        <strain evidence="1">EBRO</strain>
    </source>
</reference>
<name>A0A182J9C2_ANOAO</name>
<accession>A0A182J9C2</accession>
<proteinExistence type="predicted"/>
<dbReference type="VEuPathDB" id="VectorBase:AATE013831"/>
<dbReference type="EnsemblMetazoa" id="AATE013831-RA">
    <property type="protein sequence ID" value="AATE013831-PA.1"/>
    <property type="gene ID" value="AATE013831"/>
</dbReference>